<feature type="region of interest" description="Disordered" evidence="1">
    <location>
        <begin position="313"/>
        <end position="349"/>
    </location>
</feature>
<keyword evidence="2" id="KW-0472">Membrane</keyword>
<evidence type="ECO:0000313" key="3">
    <source>
        <dbReference type="EMBL" id="EKM79115.1"/>
    </source>
</evidence>
<dbReference type="OMA" id="SFWARHF"/>
<feature type="transmembrane region" description="Helical" evidence="2">
    <location>
        <begin position="243"/>
        <end position="262"/>
    </location>
</feature>
<dbReference type="OrthoDB" id="3364886at2759"/>
<dbReference type="Proteomes" id="UP000008493">
    <property type="component" value="Unassembled WGS sequence"/>
</dbReference>
<protein>
    <recommendedName>
        <fullName evidence="5">DUF4203 domain-containing protein</fullName>
    </recommendedName>
</protein>
<feature type="compositionally biased region" description="Polar residues" evidence="1">
    <location>
        <begin position="471"/>
        <end position="482"/>
    </location>
</feature>
<dbReference type="AlphaFoldDB" id="K5XVE9"/>
<dbReference type="HOGENOM" id="CLU_033738_0_0_1"/>
<keyword evidence="4" id="KW-1185">Reference proteome</keyword>
<feature type="transmembrane region" description="Helical" evidence="2">
    <location>
        <begin position="135"/>
        <end position="158"/>
    </location>
</feature>
<dbReference type="GeneID" id="18826790"/>
<reference evidence="4" key="1">
    <citation type="journal article" date="2012" name="Proc. Natl. Acad. Sci. U.S.A.">
        <title>Genome sequence of the button mushroom Agaricus bisporus reveals mechanisms governing adaptation to a humic-rich ecological niche.</title>
        <authorList>
            <person name="Morin E."/>
            <person name="Kohler A."/>
            <person name="Baker A.R."/>
            <person name="Foulongne-Oriol M."/>
            <person name="Lombard V."/>
            <person name="Nagy L.G."/>
            <person name="Ohm R.A."/>
            <person name="Patyshakuliyeva A."/>
            <person name="Brun A."/>
            <person name="Aerts A.L."/>
            <person name="Bailey A.M."/>
            <person name="Billette C."/>
            <person name="Coutinho P.M."/>
            <person name="Deakin G."/>
            <person name="Doddapaneni H."/>
            <person name="Floudas D."/>
            <person name="Grimwood J."/>
            <person name="Hilden K."/>
            <person name="Kuees U."/>
            <person name="LaButti K.M."/>
            <person name="Lapidus A."/>
            <person name="Lindquist E.A."/>
            <person name="Lucas S.M."/>
            <person name="Murat C."/>
            <person name="Riley R.W."/>
            <person name="Salamov A.A."/>
            <person name="Schmutz J."/>
            <person name="Subramanian V."/>
            <person name="Woesten H.A.B."/>
            <person name="Xu J."/>
            <person name="Eastwood D.C."/>
            <person name="Foster G.D."/>
            <person name="Sonnenberg A.S."/>
            <person name="Cullen D."/>
            <person name="de Vries R.P."/>
            <person name="Lundell T."/>
            <person name="Hibbett D.S."/>
            <person name="Henrissat B."/>
            <person name="Burton K.S."/>
            <person name="Kerrigan R.W."/>
            <person name="Challen M.P."/>
            <person name="Grigoriev I.V."/>
            <person name="Martin F."/>
        </authorList>
    </citation>
    <scope>NUCLEOTIDE SEQUENCE [LARGE SCALE GENOMIC DNA]</scope>
    <source>
        <strain evidence="4">JB137-S8 / ATCC MYA-4627 / FGSC 10392</strain>
    </source>
</reference>
<evidence type="ECO:0000256" key="1">
    <source>
        <dbReference type="SAM" id="MobiDB-lite"/>
    </source>
</evidence>
<accession>K5XVE9</accession>
<dbReference type="eggNOG" id="ENOG502SBD4">
    <property type="taxonomic scope" value="Eukaryota"/>
</dbReference>
<feature type="compositionally biased region" description="Polar residues" evidence="1">
    <location>
        <begin position="545"/>
        <end position="558"/>
    </location>
</feature>
<feature type="compositionally biased region" description="Low complexity" evidence="1">
    <location>
        <begin position="391"/>
        <end position="408"/>
    </location>
</feature>
<name>K5XVE9_AGABU</name>
<keyword evidence="2" id="KW-0812">Transmembrane</keyword>
<feature type="region of interest" description="Disordered" evidence="1">
    <location>
        <begin position="372"/>
        <end position="423"/>
    </location>
</feature>
<feature type="compositionally biased region" description="Polar residues" evidence="1">
    <location>
        <begin position="324"/>
        <end position="341"/>
    </location>
</feature>
<dbReference type="EMBL" id="JH971390">
    <property type="protein sequence ID" value="EKM79115.1"/>
    <property type="molecule type" value="Genomic_DNA"/>
</dbReference>
<organism evidence="3 4">
    <name type="scientific">Agaricus bisporus var. burnettii (strain JB137-S8 / ATCC MYA-4627 / FGSC 10392)</name>
    <name type="common">White button mushroom</name>
    <dbReference type="NCBI Taxonomy" id="597362"/>
    <lineage>
        <taxon>Eukaryota</taxon>
        <taxon>Fungi</taxon>
        <taxon>Dikarya</taxon>
        <taxon>Basidiomycota</taxon>
        <taxon>Agaricomycotina</taxon>
        <taxon>Agaricomycetes</taxon>
        <taxon>Agaricomycetidae</taxon>
        <taxon>Agaricales</taxon>
        <taxon>Agaricineae</taxon>
        <taxon>Agaricaceae</taxon>
        <taxon>Agaricus</taxon>
    </lineage>
</organism>
<evidence type="ECO:0000313" key="4">
    <source>
        <dbReference type="Proteomes" id="UP000008493"/>
    </source>
</evidence>
<feature type="transmembrane region" description="Helical" evidence="2">
    <location>
        <begin position="110"/>
        <end position="128"/>
    </location>
</feature>
<feature type="region of interest" description="Disordered" evidence="1">
    <location>
        <begin position="528"/>
        <end position="608"/>
    </location>
</feature>
<dbReference type="InParanoid" id="K5XVE9"/>
<evidence type="ECO:0008006" key="5">
    <source>
        <dbReference type="Google" id="ProtNLM"/>
    </source>
</evidence>
<evidence type="ECO:0000256" key="2">
    <source>
        <dbReference type="SAM" id="Phobius"/>
    </source>
</evidence>
<dbReference type="RefSeq" id="XP_007329873.1">
    <property type="nucleotide sequence ID" value="XM_007329811.1"/>
</dbReference>
<proteinExistence type="predicted"/>
<keyword evidence="2" id="KW-1133">Transmembrane helix</keyword>
<feature type="compositionally biased region" description="Basic and acidic residues" evidence="1">
    <location>
        <begin position="588"/>
        <end position="608"/>
    </location>
</feature>
<feature type="transmembrane region" description="Helical" evidence="2">
    <location>
        <begin position="71"/>
        <end position="98"/>
    </location>
</feature>
<feature type="transmembrane region" description="Helical" evidence="2">
    <location>
        <begin position="20"/>
        <end position="42"/>
    </location>
</feature>
<feature type="transmembrane region" description="Helical" evidence="2">
    <location>
        <begin position="164"/>
        <end position="182"/>
    </location>
</feature>
<gene>
    <name evidence="3" type="ORF">AGABI1DRAFT_128278</name>
</gene>
<sequence>MSSNSSQTLTHLLPSTPYTLAYSLPLLCLSLILAFAGTFLMLDRSRSFPPSAEYVALPGAFEKSKKHKFVWYWEGGIGGLACGFTTGLHLATFFSLLIPSKSTSAPLSPKSFLAIWLISCILTTLLAGRYRYAALTMAGFSGGALLSLAISVIIHPTLLSRVKLTAIAAPLLTLLSLFFYFIPKFHSWLLHPTLRFCTSSNGAFGIVLSIALLSNPKIEAWANVWERFWLPNGIDWGTGKEKGLSAAFCILFALGVVVDWALRRWLGECPDEKWDNYLSDYMANLPNAADRAGVFEPPKSFWDRFFPRSEKRDPVIFPSDSDNKATPQLPSFDDPSSSHSILTPGGFPKKILAKSHSRRAYPISRKRKPVKFGTLEELSSSGEESDDDSKGSSSPFSPLTYTSTSTPTLVDEPPRALQKKSIPNITSITQEDLSKPVVIDYDSELAELKRLKGANVDSIPDYSDHEEEDMTSISRRAPANSNDQERWSPAFMKRHAPSSDTPSAIPVPATPSLIKAFDRIAIAQRNAFGPSSLSSPQIPPVGESDITTQHTSSVSSNALRKRGVNGVGVESDEEDEGEDNPRAMQNARNERAPQWEEFWREVGHKANA</sequence>
<feature type="region of interest" description="Disordered" evidence="1">
    <location>
        <begin position="457"/>
        <end position="486"/>
    </location>
</feature>
<dbReference type="KEGG" id="abp:AGABI1DRAFT128278"/>